<dbReference type="RefSeq" id="WP_130357428.1">
    <property type="nucleotide sequence ID" value="NZ_SGXC01000001.1"/>
</dbReference>
<dbReference type="Pfam" id="PF06684">
    <property type="entry name" value="AA_synth"/>
    <property type="match status" value="1"/>
</dbReference>
<dbReference type="InterPro" id="IPR035936">
    <property type="entry name" value="BB2672"/>
</dbReference>
<reference evidence="1 2" key="1">
    <citation type="submission" date="2019-02" db="EMBL/GenBank/DDBJ databases">
        <title>Genomic Encyclopedia of Type Strains, Phase IV (KMG-IV): sequencing the most valuable type-strain genomes for metagenomic binning, comparative biology and taxonomic classification.</title>
        <authorList>
            <person name="Goeker M."/>
        </authorList>
    </citation>
    <scope>NUCLEOTIDE SEQUENCE [LARGE SCALE GENOMIC DNA]</scope>
    <source>
        <strain evidence="1 2">K24</strain>
    </source>
</reference>
<dbReference type="AlphaFoldDB" id="A0A4Q7NMI1"/>
<keyword evidence="2" id="KW-1185">Reference proteome</keyword>
<evidence type="ECO:0000313" key="2">
    <source>
        <dbReference type="Proteomes" id="UP000292445"/>
    </source>
</evidence>
<proteinExistence type="predicted"/>
<comment type="caution">
    <text evidence="1">The sequence shown here is derived from an EMBL/GenBank/DDBJ whole genome shotgun (WGS) entry which is preliminary data.</text>
</comment>
<dbReference type="EMBL" id="SGXC01000001">
    <property type="protein sequence ID" value="RZS86323.1"/>
    <property type="molecule type" value="Genomic_DNA"/>
</dbReference>
<dbReference type="Gene3D" id="3.30.1330.110">
    <property type="entry name" value="BB2672"/>
    <property type="match status" value="1"/>
</dbReference>
<dbReference type="Proteomes" id="UP000292445">
    <property type="component" value="Unassembled WGS sequence"/>
</dbReference>
<evidence type="ECO:0000313" key="1">
    <source>
        <dbReference type="EMBL" id="RZS86323.1"/>
    </source>
</evidence>
<name>A0A4Q7NMI1_9BURK</name>
<dbReference type="SUPFAM" id="SSF160519">
    <property type="entry name" value="BB2672-like"/>
    <property type="match status" value="1"/>
</dbReference>
<sequence>MQLKVRRWQAIVEEKLEEAGRPADESLRKAAIVAFVENPYAGRYVEDLSPMIEASPELGARMAARLRAAYGDHPILSYGKAGVVGLGGEQEHANALLTTASAEPLRKEIGGGKAWISSVTKIGGPGTVLDVPLASKDALYVRSLYNAMTLYFADGPLPDEIALVFAVSNRERLNARVGGLRLRDVQGKDGLV</sequence>
<accession>A0A4Q7NMI1</accession>
<protein>
    <submittedName>
        <fullName evidence="1">Amino acid synthesis protein</fullName>
    </submittedName>
</protein>
<organism evidence="1 2">
    <name type="scientific">Pigmentiphaga kullae</name>
    <dbReference type="NCBI Taxonomy" id="151784"/>
    <lineage>
        <taxon>Bacteria</taxon>
        <taxon>Pseudomonadati</taxon>
        <taxon>Pseudomonadota</taxon>
        <taxon>Betaproteobacteria</taxon>
        <taxon>Burkholderiales</taxon>
        <taxon>Alcaligenaceae</taxon>
        <taxon>Pigmentiphaga</taxon>
    </lineage>
</organism>
<gene>
    <name evidence="1" type="ORF">EV675_2363</name>
</gene>
<dbReference type="OrthoDB" id="9803312at2"/>
<dbReference type="InterPro" id="IPR009569">
    <property type="entry name" value="AA_synth_put"/>
</dbReference>